<dbReference type="PANTHER" id="PTHR47892">
    <property type="entry name" value="UNIVERSAL STRESS PROTEIN E"/>
    <property type="match status" value="1"/>
</dbReference>
<dbReference type="STRING" id="658187.LDG_8034"/>
<dbReference type="Gene3D" id="3.40.50.12370">
    <property type="match status" value="1"/>
</dbReference>
<proteinExistence type="inferred from homology"/>
<sequence>MQQFQNILFVSHGIRDEMEGLKQTLSLARTNQSMLKILIVCPELPQTHKEYKKSYEDFLKERMAKSIQAIQVMLQISDTELSIAIELDCGSAPSVRIIRHVLRDGHDLVIKEAEPKVDGKGFEVLDMALLRQCPCPVWLCRPIRHSRNNIQVAVAIDPENEEQVGHDLALRLLQVSHTLADRCSGELTIISCWVYQLEEYLRDRIYIKISQKELDKIVAETQVEHLLALETVIKEANIGGRYKIQHVKGQPEHVMQKIIENNHIDVLVMGTVARTGIPGFIFGNTAESVVQQLSCSLLALKPNGFVSPVSAY</sequence>
<comment type="subcellular location">
    <subcellularLocation>
        <location evidence="1">Cytoplasm</location>
    </subcellularLocation>
</comment>
<organism evidence="6 7">
    <name type="scientific">Legionella drancourtii LLAP12</name>
    <dbReference type="NCBI Taxonomy" id="658187"/>
    <lineage>
        <taxon>Bacteria</taxon>
        <taxon>Pseudomonadati</taxon>
        <taxon>Pseudomonadota</taxon>
        <taxon>Gammaproteobacteria</taxon>
        <taxon>Legionellales</taxon>
        <taxon>Legionellaceae</taxon>
        <taxon>Legionella</taxon>
    </lineage>
</organism>
<dbReference type="InParanoid" id="G9ERW6"/>
<reference evidence="6 7" key="1">
    <citation type="journal article" date="2011" name="BMC Genomics">
        <title>Insight into cross-talk between intra-amoebal pathogens.</title>
        <authorList>
            <person name="Gimenez G."/>
            <person name="Bertelli C."/>
            <person name="Moliner C."/>
            <person name="Robert C."/>
            <person name="Raoult D."/>
            <person name="Fournier P.E."/>
            <person name="Greub G."/>
        </authorList>
    </citation>
    <scope>NUCLEOTIDE SEQUENCE [LARGE SCALE GENOMIC DNA]</scope>
    <source>
        <strain evidence="6 7">LLAP12</strain>
    </source>
</reference>
<dbReference type="RefSeq" id="WP_006871922.1">
    <property type="nucleotide sequence ID" value="NZ_JH413842.1"/>
</dbReference>
<keyword evidence="7" id="KW-1185">Reference proteome</keyword>
<protein>
    <recommendedName>
        <fullName evidence="5">UspA domain-containing protein</fullName>
    </recommendedName>
</protein>
<dbReference type="EMBL" id="JH413842">
    <property type="protein sequence ID" value="EHL29983.1"/>
    <property type="molecule type" value="Genomic_DNA"/>
</dbReference>
<evidence type="ECO:0000256" key="1">
    <source>
        <dbReference type="ARBA" id="ARBA00004496"/>
    </source>
</evidence>
<dbReference type="GO" id="GO:0005737">
    <property type="term" value="C:cytoplasm"/>
    <property type="evidence" value="ECO:0007669"/>
    <property type="project" value="UniProtKB-SubCell"/>
</dbReference>
<evidence type="ECO:0000259" key="5">
    <source>
        <dbReference type="Pfam" id="PF00582"/>
    </source>
</evidence>
<gene>
    <name evidence="6" type="ORF">LDG_8034</name>
</gene>
<evidence type="ECO:0000313" key="6">
    <source>
        <dbReference type="EMBL" id="EHL29983.1"/>
    </source>
</evidence>
<dbReference type="HOGENOM" id="CLU_049301_1_1_6"/>
<evidence type="ECO:0000256" key="3">
    <source>
        <dbReference type="ARBA" id="ARBA00022490"/>
    </source>
</evidence>
<feature type="domain" description="UspA" evidence="5">
    <location>
        <begin position="152"/>
        <end position="300"/>
    </location>
</feature>
<dbReference type="Pfam" id="PF00582">
    <property type="entry name" value="Usp"/>
    <property type="match status" value="1"/>
</dbReference>
<dbReference type="InterPro" id="IPR006016">
    <property type="entry name" value="UspA"/>
</dbReference>
<dbReference type="FunCoup" id="G9ERW6">
    <property type="interactions" value="18"/>
</dbReference>
<dbReference type="SUPFAM" id="SSF52402">
    <property type="entry name" value="Adenine nucleotide alpha hydrolases-like"/>
    <property type="match status" value="2"/>
</dbReference>
<dbReference type="Proteomes" id="UP000002770">
    <property type="component" value="Unassembled WGS sequence"/>
</dbReference>
<dbReference type="OrthoDB" id="239260at2"/>
<dbReference type="PANTHER" id="PTHR47892:SF1">
    <property type="entry name" value="UNIVERSAL STRESS PROTEIN E"/>
    <property type="match status" value="1"/>
</dbReference>
<evidence type="ECO:0000256" key="2">
    <source>
        <dbReference type="ARBA" id="ARBA00008791"/>
    </source>
</evidence>
<accession>G9ERW6</accession>
<evidence type="ECO:0000256" key="4">
    <source>
        <dbReference type="ARBA" id="ARBA00037131"/>
    </source>
</evidence>
<keyword evidence="3" id="KW-0963">Cytoplasm</keyword>
<evidence type="ECO:0000313" key="7">
    <source>
        <dbReference type="Proteomes" id="UP000002770"/>
    </source>
</evidence>
<dbReference type="AlphaFoldDB" id="G9ERW6"/>
<dbReference type="eggNOG" id="COG0589">
    <property type="taxonomic scope" value="Bacteria"/>
</dbReference>
<comment type="function">
    <text evidence="4">Required for resistance to DNA-damaging agents.</text>
</comment>
<name>G9ERW6_9GAMM</name>
<comment type="similarity">
    <text evidence="2">Belongs to the universal stress protein A family.</text>
</comment>